<protein>
    <submittedName>
        <fullName evidence="1">Uncharacterized protein</fullName>
    </submittedName>
</protein>
<dbReference type="AlphaFoldDB" id="U9T3I8"/>
<gene>
    <name evidence="1" type="ORF">GLOINDRAFT_11069</name>
</gene>
<name>U9T3I8_RHIID</name>
<reference evidence="1" key="1">
    <citation type="submission" date="2013-07" db="EMBL/GenBank/DDBJ databases">
        <title>The genome of an arbuscular mycorrhizal fungus provides insights into the evolution of the oldest plant symbiosis.</title>
        <authorList>
            <consortium name="DOE Joint Genome Institute"/>
            <person name="Tisserant E."/>
            <person name="Malbreil M."/>
            <person name="Kuo A."/>
            <person name="Kohler A."/>
            <person name="Symeonidi A."/>
            <person name="Balestrini R."/>
            <person name="Charron P."/>
            <person name="Duensing N."/>
            <person name="Frei-dit-Frey N."/>
            <person name="Gianinazzi-Pearson V."/>
            <person name="Gilbert B."/>
            <person name="Handa Y."/>
            <person name="Hijri M."/>
            <person name="Kaul R."/>
            <person name="Kawaguchi M."/>
            <person name="Krajinski F."/>
            <person name="Lammers P."/>
            <person name="Lapierre D."/>
            <person name="Masclaux F.G."/>
            <person name="Murat C."/>
            <person name="Morin E."/>
            <person name="Ndikumana S."/>
            <person name="Pagni M."/>
            <person name="Petitpierre D."/>
            <person name="Requena N."/>
            <person name="Rosikiewicz P."/>
            <person name="Riley R."/>
            <person name="Saito K."/>
            <person name="San Clemente H."/>
            <person name="Shapiro H."/>
            <person name="van Tuinen D."/>
            <person name="Becard G."/>
            <person name="Bonfante P."/>
            <person name="Paszkowski U."/>
            <person name="Shachar-Hill Y."/>
            <person name="Young J.P."/>
            <person name="Sanders I.R."/>
            <person name="Henrissat B."/>
            <person name="Rensing S.A."/>
            <person name="Grigoriev I.V."/>
            <person name="Corradi N."/>
            <person name="Roux C."/>
            <person name="Martin F."/>
        </authorList>
    </citation>
    <scope>NUCLEOTIDE SEQUENCE</scope>
    <source>
        <strain evidence="1">DAOM 197198</strain>
    </source>
</reference>
<proteinExistence type="predicted"/>
<sequence>MSYIKNFVKNEQAIKAFVQNFSKAVPKERTRETVISATSERGIEMDGTGSRWYDDSSKRCGMASHLDQLSTLNNALREKGSESSHSSWKSKRQRAKKISFGASLMGSATTKPKLLNLRQKFDSMNQRMLPRDTNGNLLMKMEE</sequence>
<dbReference type="EMBL" id="KI299191">
    <property type="protein sequence ID" value="ERZ97920.1"/>
    <property type="molecule type" value="Genomic_DNA"/>
</dbReference>
<dbReference type="HOGENOM" id="CLU_1807250_0_0_1"/>
<accession>U9T3I8</accession>
<organism evidence="1">
    <name type="scientific">Rhizophagus irregularis (strain DAOM 181602 / DAOM 197198 / MUCL 43194)</name>
    <name type="common">Arbuscular mycorrhizal fungus</name>
    <name type="synonym">Glomus intraradices</name>
    <dbReference type="NCBI Taxonomy" id="747089"/>
    <lineage>
        <taxon>Eukaryota</taxon>
        <taxon>Fungi</taxon>
        <taxon>Fungi incertae sedis</taxon>
        <taxon>Mucoromycota</taxon>
        <taxon>Glomeromycotina</taxon>
        <taxon>Glomeromycetes</taxon>
        <taxon>Glomerales</taxon>
        <taxon>Glomeraceae</taxon>
        <taxon>Rhizophagus</taxon>
    </lineage>
</organism>
<evidence type="ECO:0000313" key="1">
    <source>
        <dbReference type="EMBL" id="ERZ97920.1"/>
    </source>
</evidence>